<dbReference type="STRING" id="582402.Hbal_1140"/>
<evidence type="ECO:0008006" key="4">
    <source>
        <dbReference type="Google" id="ProtNLM"/>
    </source>
</evidence>
<gene>
    <name evidence="2" type="ordered locus">Hbal_1140</name>
</gene>
<dbReference type="KEGG" id="hba:Hbal_1140"/>
<evidence type="ECO:0000313" key="2">
    <source>
        <dbReference type="EMBL" id="ACT58832.1"/>
    </source>
</evidence>
<dbReference type="HOGENOM" id="CLU_2770265_0_0_5"/>
<dbReference type="AlphaFoldDB" id="C6XRK0"/>
<dbReference type="RefSeq" id="WP_015826982.1">
    <property type="nucleotide sequence ID" value="NC_012982.1"/>
</dbReference>
<evidence type="ECO:0000313" key="3">
    <source>
        <dbReference type="Proteomes" id="UP000002745"/>
    </source>
</evidence>
<accession>C6XRK0</accession>
<keyword evidence="1" id="KW-0732">Signal</keyword>
<keyword evidence="3" id="KW-1185">Reference proteome</keyword>
<proteinExistence type="predicted"/>
<sequence>MKPLLSILALTFVLTACSSLGKDMHTQRALDECRQEVGNDTRDCERRVEEERYKRDVKDRIEKEKKSIS</sequence>
<feature type="signal peptide" evidence="1">
    <location>
        <begin position="1"/>
        <end position="21"/>
    </location>
</feature>
<dbReference type="PROSITE" id="PS51257">
    <property type="entry name" value="PROKAR_LIPOPROTEIN"/>
    <property type="match status" value="1"/>
</dbReference>
<reference evidence="3" key="1">
    <citation type="journal article" date="2011" name="J. Bacteriol.">
        <title>Genome sequences of eight morphologically diverse alphaproteobacteria.</title>
        <authorList>
            <consortium name="US DOE Joint Genome Institute"/>
            <person name="Brown P.J."/>
            <person name="Kysela D.T."/>
            <person name="Buechlein A."/>
            <person name="Hemmerich C."/>
            <person name="Brun Y.V."/>
        </authorList>
    </citation>
    <scope>NUCLEOTIDE SEQUENCE [LARGE SCALE GENOMIC DNA]</scope>
    <source>
        <strain evidence="3">ATCC 49814 / DSM 5838 / IFAM 1418</strain>
    </source>
</reference>
<name>C6XRK0_HIRBI</name>
<organism evidence="2 3">
    <name type="scientific">Hirschia baltica (strain ATCC 49814 / DSM 5838 / IFAM 1418)</name>
    <dbReference type="NCBI Taxonomy" id="582402"/>
    <lineage>
        <taxon>Bacteria</taxon>
        <taxon>Pseudomonadati</taxon>
        <taxon>Pseudomonadota</taxon>
        <taxon>Alphaproteobacteria</taxon>
        <taxon>Hyphomonadales</taxon>
        <taxon>Hyphomonadaceae</taxon>
        <taxon>Hirschia</taxon>
    </lineage>
</organism>
<protein>
    <recommendedName>
        <fullName evidence="4">Lipoprotein</fullName>
    </recommendedName>
</protein>
<evidence type="ECO:0000256" key="1">
    <source>
        <dbReference type="SAM" id="SignalP"/>
    </source>
</evidence>
<dbReference type="EMBL" id="CP001678">
    <property type="protein sequence ID" value="ACT58832.1"/>
    <property type="molecule type" value="Genomic_DNA"/>
</dbReference>
<dbReference type="Proteomes" id="UP000002745">
    <property type="component" value="Chromosome"/>
</dbReference>
<feature type="chain" id="PRO_5002974160" description="Lipoprotein" evidence="1">
    <location>
        <begin position="22"/>
        <end position="69"/>
    </location>
</feature>